<evidence type="ECO:0000313" key="2">
    <source>
        <dbReference type="Proteomes" id="UP000321769"/>
    </source>
</evidence>
<name>A0A512HU87_9ACTN</name>
<dbReference type="Proteomes" id="UP000321769">
    <property type="component" value="Unassembled WGS sequence"/>
</dbReference>
<dbReference type="EMBL" id="BJZQ01000004">
    <property type="protein sequence ID" value="GEO88998.1"/>
    <property type="molecule type" value="Genomic_DNA"/>
</dbReference>
<dbReference type="AlphaFoldDB" id="A0A512HU87"/>
<evidence type="ECO:0000313" key="1">
    <source>
        <dbReference type="EMBL" id="GEO88998.1"/>
    </source>
</evidence>
<sequence>MIALLLAFVVGVLFTVVLVALLASGVVARALESFTLADDEMGLVDDFAHLR</sequence>
<keyword evidence="2" id="KW-1185">Reference proteome</keyword>
<proteinExistence type="predicted"/>
<organism evidence="1 2">
    <name type="scientific">Aeromicrobium flavum</name>
    <dbReference type="NCBI Taxonomy" id="416568"/>
    <lineage>
        <taxon>Bacteria</taxon>
        <taxon>Bacillati</taxon>
        <taxon>Actinomycetota</taxon>
        <taxon>Actinomycetes</taxon>
        <taxon>Propionibacteriales</taxon>
        <taxon>Nocardioidaceae</taxon>
        <taxon>Aeromicrobium</taxon>
    </lineage>
</organism>
<accession>A0A512HU87</accession>
<dbReference type="RefSeq" id="WP_186813848.1">
    <property type="nucleotide sequence ID" value="NZ_BAAAYQ010000001.1"/>
</dbReference>
<comment type="caution">
    <text evidence="1">The sequence shown here is derived from an EMBL/GenBank/DDBJ whole genome shotgun (WGS) entry which is preliminary data.</text>
</comment>
<protein>
    <submittedName>
        <fullName evidence="1">Uncharacterized protein</fullName>
    </submittedName>
</protein>
<reference evidence="1 2" key="1">
    <citation type="submission" date="2019-07" db="EMBL/GenBank/DDBJ databases">
        <title>Whole genome shotgun sequence of Aeromicrobium flavum NBRC 107625.</title>
        <authorList>
            <person name="Hosoyama A."/>
            <person name="Uohara A."/>
            <person name="Ohji S."/>
            <person name="Ichikawa N."/>
        </authorList>
    </citation>
    <scope>NUCLEOTIDE SEQUENCE [LARGE SCALE GENOMIC DNA]</scope>
    <source>
        <strain evidence="1 2">NBRC 107625</strain>
    </source>
</reference>
<gene>
    <name evidence="1" type="ORF">AFL01nite_13250</name>
</gene>